<keyword evidence="12" id="KW-1185">Reference proteome</keyword>
<dbReference type="GO" id="GO:0005524">
    <property type="term" value="F:ATP binding"/>
    <property type="evidence" value="ECO:0007669"/>
    <property type="project" value="UniProtKB-UniRule"/>
</dbReference>
<dbReference type="AlphaFoldDB" id="W8P4I7"/>
<dbReference type="RefSeq" id="WP_042690136.1">
    <property type="nucleotide sequence ID" value="NZ_CP007264.1"/>
</dbReference>
<dbReference type="PRINTS" id="PR01043">
    <property type="entry name" value="TRNASYNTHGLY"/>
</dbReference>
<reference evidence="11 12" key="1">
    <citation type="submission" date="2014-02" db="EMBL/GenBank/DDBJ databases">
        <title>Genome Sequence of an Hyperthermophilic Archaeon, Thermococcus nautili 30-1, producing viral vesicles.</title>
        <authorList>
            <person name="Oberto J."/>
            <person name="Gaudin M."/>
            <person name="Cossu M."/>
            <person name="Gorlas A."/>
            <person name="Slesarev A."/>
            <person name="Marguet E."/>
            <person name="Forterre P."/>
        </authorList>
    </citation>
    <scope>NUCLEOTIDE SEQUENCE [LARGE SCALE GENOMIC DNA]</scope>
    <source>
        <strain evidence="11 12">30-1</strain>
    </source>
</reference>
<dbReference type="STRING" id="195522.BD01_0748"/>
<name>W8P4I7_9EURY</name>
<dbReference type="PANTHER" id="PTHR10745">
    <property type="entry name" value="GLYCYL-TRNA SYNTHETASE/DNA POLYMERASE SUBUNIT GAMMA-2"/>
    <property type="match status" value="1"/>
</dbReference>
<dbReference type="CDD" id="cd00774">
    <property type="entry name" value="GlyRS-like_core"/>
    <property type="match status" value="1"/>
</dbReference>
<evidence type="ECO:0000256" key="1">
    <source>
        <dbReference type="ARBA" id="ARBA00004496"/>
    </source>
</evidence>
<dbReference type="GO" id="GO:0004820">
    <property type="term" value="F:glycine-tRNA ligase activity"/>
    <property type="evidence" value="ECO:0007669"/>
    <property type="project" value="UniProtKB-UniRule"/>
</dbReference>
<gene>
    <name evidence="9" type="primary">glyS</name>
    <name evidence="11" type="ORF">BD01_0748</name>
</gene>
<evidence type="ECO:0000256" key="9">
    <source>
        <dbReference type="HAMAP-Rule" id="MF_00253"/>
    </source>
</evidence>
<dbReference type="eggNOG" id="arCOG00405">
    <property type="taxonomic scope" value="Archaea"/>
</dbReference>
<keyword evidence="3 9" id="KW-0963">Cytoplasm</keyword>
<dbReference type="Gene3D" id="3.30.40.230">
    <property type="match status" value="1"/>
</dbReference>
<keyword evidence="8 9" id="KW-0030">Aminoacyl-tRNA synthetase</keyword>
<feature type="binding site" evidence="9">
    <location>
        <begin position="324"/>
        <end position="325"/>
    </location>
    <ligand>
        <name>ATP</name>
        <dbReference type="ChEBI" id="CHEBI:30616"/>
    </ligand>
</feature>
<dbReference type="Gene3D" id="3.40.50.800">
    <property type="entry name" value="Anticodon-binding domain"/>
    <property type="match status" value="1"/>
</dbReference>
<evidence type="ECO:0000256" key="7">
    <source>
        <dbReference type="ARBA" id="ARBA00022917"/>
    </source>
</evidence>
<dbReference type="NCBIfam" id="NF003211">
    <property type="entry name" value="PRK04173.1"/>
    <property type="match status" value="1"/>
</dbReference>
<dbReference type="InterPro" id="IPR027031">
    <property type="entry name" value="Gly-tRNA_synthase/POLG2"/>
</dbReference>
<dbReference type="FunFam" id="3.30.930.10:FF:000179">
    <property type="entry name" value="Glycine--tRNA ligase"/>
    <property type="match status" value="1"/>
</dbReference>
<feature type="binding site" evidence="9">
    <location>
        <position position="165"/>
    </location>
    <ligand>
        <name>substrate</name>
    </ligand>
</feature>
<dbReference type="EMBL" id="CP007264">
    <property type="protein sequence ID" value="AHL22370.1"/>
    <property type="molecule type" value="Genomic_DNA"/>
</dbReference>
<evidence type="ECO:0000313" key="11">
    <source>
        <dbReference type="EMBL" id="AHL22370.1"/>
    </source>
</evidence>
<feature type="binding site" evidence="9">
    <location>
        <begin position="197"/>
        <end position="199"/>
    </location>
    <ligand>
        <name>ATP</name>
        <dbReference type="ChEBI" id="CHEBI:30616"/>
    </ligand>
</feature>
<keyword evidence="6 9" id="KW-0067">ATP-binding</keyword>
<comment type="catalytic activity">
    <reaction evidence="9">
        <text>tRNA(Gly) + glycine + ATP = glycyl-tRNA(Gly) + AMP + diphosphate</text>
        <dbReference type="Rhea" id="RHEA:16013"/>
        <dbReference type="Rhea" id="RHEA-COMP:9664"/>
        <dbReference type="Rhea" id="RHEA-COMP:9683"/>
        <dbReference type="ChEBI" id="CHEBI:30616"/>
        <dbReference type="ChEBI" id="CHEBI:33019"/>
        <dbReference type="ChEBI" id="CHEBI:57305"/>
        <dbReference type="ChEBI" id="CHEBI:78442"/>
        <dbReference type="ChEBI" id="CHEBI:78522"/>
        <dbReference type="ChEBI" id="CHEBI:456215"/>
        <dbReference type="EC" id="6.1.1.14"/>
    </reaction>
</comment>
<evidence type="ECO:0000256" key="8">
    <source>
        <dbReference type="ARBA" id="ARBA00023146"/>
    </source>
</evidence>
<feature type="binding site" evidence="9">
    <location>
        <begin position="439"/>
        <end position="443"/>
    </location>
    <ligand>
        <name>substrate</name>
    </ligand>
</feature>
<dbReference type="OrthoDB" id="6113at2157"/>
<dbReference type="PROSITE" id="PS50862">
    <property type="entry name" value="AA_TRNA_LIGASE_II"/>
    <property type="match status" value="1"/>
</dbReference>
<dbReference type="KEGG" id="tnu:BD01_0748"/>
<dbReference type="HAMAP" id="MF_00253_A">
    <property type="entry name" value="Gly_tRNA_synth_A"/>
    <property type="match status" value="1"/>
</dbReference>
<keyword evidence="4 9" id="KW-0436">Ligase</keyword>
<dbReference type="GO" id="GO:0006426">
    <property type="term" value="P:glycyl-tRNA aminoacylation"/>
    <property type="evidence" value="ECO:0007669"/>
    <property type="project" value="UniProtKB-UniRule"/>
</dbReference>
<feature type="binding site" evidence="9">
    <location>
        <begin position="212"/>
        <end position="216"/>
    </location>
    <ligand>
        <name>substrate</name>
    </ligand>
</feature>
<dbReference type="Proteomes" id="UP000019434">
    <property type="component" value="Chromosome"/>
</dbReference>
<dbReference type="Pfam" id="PF03129">
    <property type="entry name" value="HGTP_anticodon"/>
    <property type="match status" value="1"/>
</dbReference>
<dbReference type="PANTHER" id="PTHR10745:SF0">
    <property type="entry name" value="GLYCINE--TRNA LIGASE"/>
    <property type="match status" value="1"/>
</dbReference>
<evidence type="ECO:0000256" key="5">
    <source>
        <dbReference type="ARBA" id="ARBA00022741"/>
    </source>
</evidence>
<dbReference type="InterPro" id="IPR004154">
    <property type="entry name" value="Anticodon-bd"/>
</dbReference>
<accession>W8P4I7</accession>
<feature type="domain" description="Aminoacyl-transfer RNA synthetases class-II family profile" evidence="10">
    <location>
        <begin position="6"/>
        <end position="473"/>
    </location>
</feature>
<feature type="binding site" evidence="9">
    <location>
        <position position="99"/>
    </location>
    <ligand>
        <name>substrate</name>
    </ligand>
</feature>
<dbReference type="SUPFAM" id="SSF52954">
    <property type="entry name" value="Class II aaRS ABD-related"/>
    <property type="match status" value="1"/>
</dbReference>
<proteinExistence type="inferred from homology"/>
<sequence length="572" mass="66673">MGEKPDKYEILQDLMRRRGFAWGSFEIYGGSRGFYDYGPLGATIKRKIEQKIREAFQREGFFELETPDITPEKVFIASGHVEKFVDPLVECKKCGARFRADHLVEEALGMDVEGLSAEELTKLIREHDIRCPECGGELSDVWYFNLMFETKIGPYGDQKGYLRPETAQGIFVNFKRLNAFARNKLPFGVFQIGKAYRNEISPRQGMLRLREFTQAEAEIFFNPKETEHPHFDEVKDEVLRLYPIEHQLKGLGEIELTADEAVKKGYIMNTFFAYYMVMVKRVLLDIGIPEDKIRFRQQLPEERAHYSRDTWDAEIHSERFGWVECVGIANRGDYDLSRHMRESGADLTVLIHYDEPKIVRKLEVSLNLKRVGPKLRKDAKRINELIKSWDEEKKRELIEILEKEGKITIEGYELERDDFIIREVEEKITGEKIVPHVLEPSFGIDRPFYLLLENSLVIEEDRTYLRLKKDMAPIEVAVLPLVAKEPLKGIAYNVFRKLQKAGFIVVYDEKDTIGKRYLRYDEIGTPYCVTIDNQTPEDNTVTIRDRDTREQTRVSIEELPSKLRELIFGEGV</sequence>
<dbReference type="GO" id="GO:0044281">
    <property type="term" value="P:small molecule metabolic process"/>
    <property type="evidence" value="ECO:0007669"/>
    <property type="project" value="UniProtKB-ARBA"/>
</dbReference>
<evidence type="ECO:0000256" key="4">
    <source>
        <dbReference type="ARBA" id="ARBA00022598"/>
    </source>
</evidence>
<evidence type="ECO:0000313" key="12">
    <source>
        <dbReference type="Proteomes" id="UP000019434"/>
    </source>
</evidence>
<dbReference type="GO" id="GO:0005737">
    <property type="term" value="C:cytoplasm"/>
    <property type="evidence" value="ECO:0007669"/>
    <property type="project" value="UniProtKB-SubCell"/>
</dbReference>
<dbReference type="CDD" id="cd00858">
    <property type="entry name" value="GlyRS_anticodon"/>
    <property type="match status" value="1"/>
</dbReference>
<dbReference type="InterPro" id="IPR033731">
    <property type="entry name" value="GlyRS-like_core"/>
</dbReference>
<dbReference type="HOGENOM" id="CLU_015515_1_2_2"/>
<dbReference type="SUPFAM" id="SSF55681">
    <property type="entry name" value="Class II aaRS and biotin synthetases"/>
    <property type="match status" value="1"/>
</dbReference>
<protein>
    <recommendedName>
        <fullName evidence="9">Glycine--tRNA ligase</fullName>
        <ecNumber evidence="9">6.1.1.14</ecNumber>
    </recommendedName>
    <alternativeName>
        <fullName evidence="9">Glycyl-tRNA synthetase</fullName>
        <shortName evidence="9">GlyRS</shortName>
    </alternativeName>
</protein>
<dbReference type="InterPro" id="IPR036621">
    <property type="entry name" value="Anticodon-bd_dom_sf"/>
</dbReference>
<dbReference type="InterPro" id="IPR002315">
    <property type="entry name" value="tRNA-synt_gly"/>
</dbReference>
<keyword evidence="5 9" id="KW-0547">Nucleotide-binding</keyword>
<dbReference type="EC" id="6.1.1.14" evidence="9"/>
<comment type="function">
    <text evidence="9">Catalyzes the attachment of glycine to tRNA(Gly).</text>
</comment>
<dbReference type="Gene3D" id="3.30.930.10">
    <property type="entry name" value="Bira Bifunctional Protein, Domain 2"/>
    <property type="match status" value="2"/>
</dbReference>
<dbReference type="InterPro" id="IPR006195">
    <property type="entry name" value="aa-tRNA-synth_II"/>
</dbReference>
<feature type="binding site" evidence="9">
    <location>
        <begin position="207"/>
        <end position="212"/>
    </location>
    <ligand>
        <name>ATP</name>
        <dbReference type="ChEBI" id="CHEBI:30616"/>
    </ligand>
</feature>
<evidence type="ECO:0000256" key="3">
    <source>
        <dbReference type="ARBA" id="ARBA00022490"/>
    </source>
</evidence>
<dbReference type="FunFam" id="3.30.40.230:FF:000005">
    <property type="entry name" value="Glycine--tRNA ligase"/>
    <property type="match status" value="1"/>
</dbReference>
<dbReference type="Pfam" id="PF00587">
    <property type="entry name" value="tRNA-synt_2b"/>
    <property type="match status" value="1"/>
</dbReference>
<dbReference type="NCBIfam" id="TIGR00389">
    <property type="entry name" value="glyS_dimeric"/>
    <property type="match status" value="1"/>
</dbReference>
<evidence type="ECO:0000256" key="2">
    <source>
        <dbReference type="ARBA" id="ARBA00008226"/>
    </source>
</evidence>
<dbReference type="InterPro" id="IPR022960">
    <property type="entry name" value="Gly_tRNA_ligase_arc"/>
</dbReference>
<comment type="subcellular location">
    <subcellularLocation>
        <location evidence="1 9">Cytoplasm</location>
    </subcellularLocation>
</comment>
<comment type="similarity">
    <text evidence="2 9">Belongs to the class-II aminoacyl-tRNA synthetase family.</text>
</comment>
<evidence type="ECO:0000259" key="10">
    <source>
        <dbReference type="PROSITE" id="PS50862"/>
    </source>
</evidence>
<feature type="binding site" evidence="9">
    <location>
        <begin position="443"/>
        <end position="446"/>
    </location>
    <ligand>
        <name>ATP</name>
        <dbReference type="ChEBI" id="CHEBI:30616"/>
    </ligand>
</feature>
<dbReference type="InterPro" id="IPR045864">
    <property type="entry name" value="aa-tRNA-synth_II/BPL/LPL"/>
</dbReference>
<dbReference type="GeneID" id="24957625"/>
<dbReference type="InterPro" id="IPR002314">
    <property type="entry name" value="aa-tRNA-synt_IIb"/>
</dbReference>
<evidence type="ECO:0000256" key="6">
    <source>
        <dbReference type="ARBA" id="ARBA00022840"/>
    </source>
</evidence>
<dbReference type="FunFam" id="3.40.50.800:FF:000002">
    <property type="entry name" value="Glycine--tRNA ligase"/>
    <property type="match status" value="1"/>
</dbReference>
<organism evidence="11 12">
    <name type="scientific">Thermococcus nautili</name>
    <dbReference type="NCBI Taxonomy" id="195522"/>
    <lineage>
        <taxon>Archaea</taxon>
        <taxon>Methanobacteriati</taxon>
        <taxon>Methanobacteriota</taxon>
        <taxon>Thermococci</taxon>
        <taxon>Thermococcales</taxon>
        <taxon>Thermococcaceae</taxon>
        <taxon>Thermococcus</taxon>
    </lineage>
</organism>
<keyword evidence="7 9" id="KW-0648">Protein biosynthesis</keyword>